<evidence type="ECO:0000313" key="1">
    <source>
        <dbReference type="EMBL" id="WIM68333.1"/>
    </source>
</evidence>
<protein>
    <submittedName>
        <fullName evidence="1">Uncharacterized protein</fullName>
    </submittedName>
</protein>
<dbReference type="RefSeq" id="WP_284825801.1">
    <property type="nucleotide sequence ID" value="NZ_CP126969.1"/>
</dbReference>
<proteinExistence type="predicted"/>
<evidence type="ECO:0000313" key="2">
    <source>
        <dbReference type="Proteomes" id="UP001225598"/>
    </source>
</evidence>
<keyword evidence="2" id="KW-1185">Reference proteome</keyword>
<dbReference type="EMBL" id="CP126969">
    <property type="protein sequence ID" value="WIM68333.1"/>
    <property type="molecule type" value="Genomic_DNA"/>
</dbReference>
<sequence length="276" mass="29491">MIVLGSPWHELCKKVANHIIRENDEVLDDFVYIDCAGVPGYRNEVGDISRGWESNLKWRNFADHLIGSVRYSAELNILTVPRAVDASQMPAWVPAHAIGLHLEKAVSTRGMDSGDVVVTVFVPDGRDPISLTVSLGLAAGMQGDAKLEIPFHNHITNPDPRWGDLVRTAPHELTDAVAALLQDVQVHAPHQLLSWAGIEGDAELVRVRSVVCDGPLVVEANFRANFKVEMAWAGAGCGSGVKIVNGVVSVGACGDGGLVPGAIEGLGSSWGSIFPR</sequence>
<accession>A0ABY8VI91</accession>
<reference evidence="1 2" key="1">
    <citation type="submission" date="2023-05" db="EMBL/GenBank/DDBJ databases">
        <title>Corynebacterium suedekumii sp. nov. and Corynebacterium breve sp. nov. isolated from raw cow's milk.</title>
        <authorList>
            <person name="Baer M.K."/>
            <person name="Mehl L."/>
            <person name="Hellmuth R."/>
            <person name="Marke G."/>
            <person name="Lipski A."/>
        </authorList>
    </citation>
    <scope>NUCLEOTIDE SEQUENCE [LARGE SCALE GENOMIC DNA]</scope>
    <source>
        <strain evidence="1 2">R4</strain>
    </source>
</reference>
<organism evidence="1 2">
    <name type="scientific">Corynebacterium breve</name>
    <dbReference type="NCBI Taxonomy" id="3049799"/>
    <lineage>
        <taxon>Bacteria</taxon>
        <taxon>Bacillati</taxon>
        <taxon>Actinomycetota</taxon>
        <taxon>Actinomycetes</taxon>
        <taxon>Mycobacteriales</taxon>
        <taxon>Corynebacteriaceae</taxon>
        <taxon>Corynebacterium</taxon>
    </lineage>
</organism>
<name>A0ABY8VI91_9CORY</name>
<dbReference type="Proteomes" id="UP001225598">
    <property type="component" value="Chromosome"/>
</dbReference>
<gene>
    <name evidence="1" type="ORF">QP027_02725</name>
</gene>